<organism evidence="1 2">
    <name type="scientific">Aliibacillus thermotolerans</name>
    <dbReference type="NCBI Taxonomy" id="1834418"/>
    <lineage>
        <taxon>Bacteria</taxon>
        <taxon>Bacillati</taxon>
        <taxon>Bacillota</taxon>
        <taxon>Bacilli</taxon>
        <taxon>Bacillales</taxon>
        <taxon>Bacillaceae</taxon>
        <taxon>Aliibacillus</taxon>
    </lineage>
</organism>
<name>A0ABW0U812_9BACI</name>
<dbReference type="EMBL" id="JBHSPF010000065">
    <property type="protein sequence ID" value="MFC5629622.1"/>
    <property type="molecule type" value="Genomic_DNA"/>
</dbReference>
<keyword evidence="2" id="KW-1185">Reference proteome</keyword>
<sequence>MEEYKEYLESRGKTIEDINMQYVAGWVAAKVMVQGAIHAAEQTDGEITGEDILAGLESITDLDLGGLAAPVTFTEDLHAGTEQARIGIVKDGKWEAITDYVSYRE</sequence>
<accession>A0ABW0U812</accession>
<proteinExistence type="predicted"/>
<evidence type="ECO:0008006" key="3">
    <source>
        <dbReference type="Google" id="ProtNLM"/>
    </source>
</evidence>
<dbReference type="InterPro" id="IPR028082">
    <property type="entry name" value="Peripla_BP_I"/>
</dbReference>
<gene>
    <name evidence="1" type="ORF">ACFPTR_12250</name>
</gene>
<dbReference type="Gene3D" id="3.40.50.2300">
    <property type="match status" value="1"/>
</dbReference>
<protein>
    <recommendedName>
        <fullName evidence="3">Leucine-binding protein domain-containing protein</fullName>
    </recommendedName>
</protein>
<reference evidence="2" key="1">
    <citation type="journal article" date="2019" name="Int. J. Syst. Evol. Microbiol.">
        <title>The Global Catalogue of Microorganisms (GCM) 10K type strain sequencing project: providing services to taxonomists for standard genome sequencing and annotation.</title>
        <authorList>
            <consortium name="The Broad Institute Genomics Platform"/>
            <consortium name="The Broad Institute Genome Sequencing Center for Infectious Disease"/>
            <person name="Wu L."/>
            <person name="Ma J."/>
        </authorList>
    </citation>
    <scope>NUCLEOTIDE SEQUENCE [LARGE SCALE GENOMIC DNA]</scope>
    <source>
        <strain evidence="2">CGMCC 1.15790</strain>
    </source>
</reference>
<dbReference type="SUPFAM" id="SSF53822">
    <property type="entry name" value="Periplasmic binding protein-like I"/>
    <property type="match status" value="1"/>
</dbReference>
<dbReference type="Proteomes" id="UP001596143">
    <property type="component" value="Unassembled WGS sequence"/>
</dbReference>
<comment type="caution">
    <text evidence="1">The sequence shown here is derived from an EMBL/GenBank/DDBJ whole genome shotgun (WGS) entry which is preliminary data.</text>
</comment>
<evidence type="ECO:0000313" key="2">
    <source>
        <dbReference type="Proteomes" id="UP001596143"/>
    </source>
</evidence>
<dbReference type="RefSeq" id="WP_333723916.1">
    <property type="nucleotide sequence ID" value="NZ_JBHSPF010000065.1"/>
</dbReference>
<evidence type="ECO:0000313" key="1">
    <source>
        <dbReference type="EMBL" id="MFC5629622.1"/>
    </source>
</evidence>